<evidence type="ECO:0000313" key="3">
    <source>
        <dbReference type="EMBL" id="GLB66446.1"/>
    </source>
</evidence>
<comment type="caution">
    <text evidence="3">The sequence shown here is derived from an EMBL/GenBank/DDBJ whole genome shotgun (WGS) entry which is preliminary data.</text>
</comment>
<name>A0ABQ5MR26_9MICC</name>
<reference evidence="3 4" key="1">
    <citation type="journal article" date="2023" name="Int. J. Syst. Evol. Microbiol.">
        <title>Arthrobacter mangrovi sp. nov., an actinobacterium isolated from the rhizosphere of a mangrove.</title>
        <authorList>
            <person name="Hamada M."/>
            <person name="Saitou S."/>
            <person name="Enomoto N."/>
            <person name="Nanri K."/>
            <person name="Hidaka K."/>
            <person name="Miura T."/>
            <person name="Tamura T."/>
        </authorList>
    </citation>
    <scope>NUCLEOTIDE SEQUENCE [LARGE SCALE GENOMIC DNA]</scope>
    <source>
        <strain evidence="3 4">NBRC 112813</strain>
    </source>
</reference>
<keyword evidence="1" id="KW-1133">Transmembrane helix</keyword>
<organism evidence="3 4">
    <name type="scientific">Arthrobacter mangrovi</name>
    <dbReference type="NCBI Taxonomy" id="2966350"/>
    <lineage>
        <taxon>Bacteria</taxon>
        <taxon>Bacillati</taxon>
        <taxon>Actinomycetota</taxon>
        <taxon>Actinomycetes</taxon>
        <taxon>Micrococcales</taxon>
        <taxon>Micrococcaceae</taxon>
        <taxon>Arthrobacter</taxon>
    </lineage>
</organism>
<evidence type="ECO:0000256" key="1">
    <source>
        <dbReference type="SAM" id="Phobius"/>
    </source>
</evidence>
<dbReference type="Pfam" id="PF26604">
    <property type="entry name" value="CBU_0592"/>
    <property type="match status" value="1"/>
</dbReference>
<feature type="transmembrane region" description="Helical" evidence="1">
    <location>
        <begin position="38"/>
        <end position="58"/>
    </location>
</feature>
<proteinExistence type="predicted"/>
<dbReference type="Proteomes" id="UP001209654">
    <property type="component" value="Unassembled WGS sequence"/>
</dbReference>
<keyword evidence="1" id="KW-0812">Transmembrane</keyword>
<evidence type="ECO:0000313" key="4">
    <source>
        <dbReference type="Proteomes" id="UP001209654"/>
    </source>
</evidence>
<dbReference type="InterPro" id="IPR058058">
    <property type="entry name" value="CBU_0592-like"/>
</dbReference>
<keyword evidence="1" id="KW-0472">Membrane</keyword>
<feature type="transmembrane region" description="Helical" evidence="1">
    <location>
        <begin position="70"/>
        <end position="91"/>
    </location>
</feature>
<evidence type="ECO:0000259" key="2">
    <source>
        <dbReference type="Pfam" id="PF26604"/>
    </source>
</evidence>
<gene>
    <name evidence="3" type="ORF">AHIS1636_08850</name>
</gene>
<feature type="domain" description="CBU-0592-like" evidence="2">
    <location>
        <begin position="41"/>
        <end position="115"/>
    </location>
</feature>
<sequence>MRFSFSKPGLQWNAIDLNDFFAEDWRHNGYSGRGGDGMLAAALGWLGTIGTFVAYAMLWKGWLTSESRRYALLNTVGGLLGGTASAIYGAWPSAAANFAWAALGVHSIVETHRRRRLEVIVNEIPDFAPATSQDAASQERGAASEPLERAFRTQAACEAHRSPACVIPQLP</sequence>
<keyword evidence="4" id="KW-1185">Reference proteome</keyword>
<accession>A0ABQ5MR26</accession>
<dbReference type="EMBL" id="BRVS01000004">
    <property type="protein sequence ID" value="GLB66446.1"/>
    <property type="molecule type" value="Genomic_DNA"/>
</dbReference>
<protein>
    <recommendedName>
        <fullName evidence="2">CBU-0592-like domain-containing protein</fullName>
    </recommendedName>
</protein>